<sequence>MMRNDTGSGTPPSPNFRTTPTERHLAPPNLTCTKPAYTAVLRWKSGKNSATTVDTQSFCQMRFTSTLHGMTHLLKNTKRISNTSCCLDDSTDQVFLRRRFLLESVLKLLQKKSMGDRSGDGHPTGPP</sequence>
<evidence type="ECO:0000256" key="1">
    <source>
        <dbReference type="SAM" id="MobiDB-lite"/>
    </source>
</evidence>
<dbReference type="AlphaFoldDB" id="A0A4Y2I7F8"/>
<protein>
    <submittedName>
        <fullName evidence="2">Uncharacterized protein</fullName>
    </submittedName>
</protein>
<dbReference type="Proteomes" id="UP000499080">
    <property type="component" value="Unassembled WGS sequence"/>
</dbReference>
<name>A0A4Y2I7F8_ARAVE</name>
<evidence type="ECO:0000313" key="3">
    <source>
        <dbReference type="Proteomes" id="UP000499080"/>
    </source>
</evidence>
<organism evidence="2 3">
    <name type="scientific">Araneus ventricosus</name>
    <name type="common">Orbweaver spider</name>
    <name type="synonym">Epeira ventricosa</name>
    <dbReference type="NCBI Taxonomy" id="182803"/>
    <lineage>
        <taxon>Eukaryota</taxon>
        <taxon>Metazoa</taxon>
        <taxon>Ecdysozoa</taxon>
        <taxon>Arthropoda</taxon>
        <taxon>Chelicerata</taxon>
        <taxon>Arachnida</taxon>
        <taxon>Araneae</taxon>
        <taxon>Araneomorphae</taxon>
        <taxon>Entelegynae</taxon>
        <taxon>Araneoidea</taxon>
        <taxon>Araneidae</taxon>
        <taxon>Araneus</taxon>
    </lineage>
</organism>
<feature type="region of interest" description="Disordered" evidence="1">
    <location>
        <begin position="1"/>
        <end position="30"/>
    </location>
</feature>
<accession>A0A4Y2I7F8</accession>
<reference evidence="2 3" key="1">
    <citation type="journal article" date="2019" name="Sci. Rep.">
        <title>Orb-weaving spider Araneus ventricosus genome elucidates the spidroin gene catalogue.</title>
        <authorList>
            <person name="Kono N."/>
            <person name="Nakamura H."/>
            <person name="Ohtoshi R."/>
            <person name="Moran D.A.P."/>
            <person name="Shinohara A."/>
            <person name="Yoshida Y."/>
            <person name="Fujiwara M."/>
            <person name="Mori M."/>
            <person name="Tomita M."/>
            <person name="Arakawa K."/>
        </authorList>
    </citation>
    <scope>NUCLEOTIDE SEQUENCE [LARGE SCALE GENOMIC DNA]</scope>
</reference>
<proteinExistence type="predicted"/>
<evidence type="ECO:0000313" key="2">
    <source>
        <dbReference type="EMBL" id="GBM73623.1"/>
    </source>
</evidence>
<comment type="caution">
    <text evidence="2">The sequence shown here is derived from an EMBL/GenBank/DDBJ whole genome shotgun (WGS) entry which is preliminary data.</text>
</comment>
<feature type="compositionally biased region" description="Polar residues" evidence="1">
    <location>
        <begin position="1"/>
        <end position="19"/>
    </location>
</feature>
<gene>
    <name evidence="2" type="ORF">AVEN_45023_1</name>
</gene>
<keyword evidence="3" id="KW-1185">Reference proteome</keyword>
<dbReference type="EMBL" id="BGPR01002448">
    <property type="protein sequence ID" value="GBM73623.1"/>
    <property type="molecule type" value="Genomic_DNA"/>
</dbReference>